<dbReference type="HOGENOM" id="CLU_206765_0_0_1"/>
<dbReference type="Proteomes" id="UP000017836">
    <property type="component" value="Unassembled WGS sequence"/>
</dbReference>
<protein>
    <submittedName>
        <fullName evidence="2">Uncharacterized protein</fullName>
    </submittedName>
</protein>
<dbReference type="AlphaFoldDB" id="U5D4C8"/>
<gene>
    <name evidence="2" type="ORF">AMTR_s00056p00178660</name>
</gene>
<proteinExistence type="predicted"/>
<reference evidence="3" key="1">
    <citation type="journal article" date="2013" name="Science">
        <title>The Amborella genome and the evolution of flowering plants.</title>
        <authorList>
            <consortium name="Amborella Genome Project"/>
        </authorList>
    </citation>
    <scope>NUCLEOTIDE SEQUENCE [LARGE SCALE GENOMIC DNA]</scope>
</reference>
<sequence length="59" mass="6161">MASINNPEPHVDMAASSAAPVEVAAAAEKPPLKPREKEEGKGPKGEEAQDYCCKEAQGP</sequence>
<evidence type="ECO:0000313" key="3">
    <source>
        <dbReference type="Proteomes" id="UP000017836"/>
    </source>
</evidence>
<keyword evidence="3" id="KW-1185">Reference proteome</keyword>
<organism evidence="2 3">
    <name type="scientific">Amborella trichopoda</name>
    <dbReference type="NCBI Taxonomy" id="13333"/>
    <lineage>
        <taxon>Eukaryota</taxon>
        <taxon>Viridiplantae</taxon>
        <taxon>Streptophyta</taxon>
        <taxon>Embryophyta</taxon>
        <taxon>Tracheophyta</taxon>
        <taxon>Spermatophyta</taxon>
        <taxon>Magnoliopsida</taxon>
        <taxon>Amborellales</taxon>
        <taxon>Amborellaceae</taxon>
        <taxon>Amborella</taxon>
    </lineage>
</organism>
<evidence type="ECO:0000313" key="2">
    <source>
        <dbReference type="EMBL" id="ERN15208.1"/>
    </source>
</evidence>
<feature type="compositionally biased region" description="Basic and acidic residues" evidence="1">
    <location>
        <begin position="30"/>
        <end position="47"/>
    </location>
</feature>
<name>U5D4C8_AMBTC</name>
<evidence type="ECO:0000256" key="1">
    <source>
        <dbReference type="SAM" id="MobiDB-lite"/>
    </source>
</evidence>
<dbReference type="Gramene" id="ERN15208">
    <property type="protein sequence ID" value="ERN15208"/>
    <property type="gene ID" value="AMTR_s00056p00178660"/>
</dbReference>
<dbReference type="EMBL" id="KI392510">
    <property type="protein sequence ID" value="ERN15208.1"/>
    <property type="molecule type" value="Genomic_DNA"/>
</dbReference>
<feature type="region of interest" description="Disordered" evidence="1">
    <location>
        <begin position="1"/>
        <end position="59"/>
    </location>
</feature>
<accession>U5D4C8</accession>
<feature type="compositionally biased region" description="Low complexity" evidence="1">
    <location>
        <begin position="14"/>
        <end position="29"/>
    </location>
</feature>